<reference evidence="1" key="1">
    <citation type="journal article" date="2021" name="Genome Biol. Evol.">
        <title>A High-Quality Reference Genome for a Parasitic Bivalve with Doubly Uniparental Inheritance (Bivalvia: Unionida).</title>
        <authorList>
            <person name="Smith C.H."/>
        </authorList>
    </citation>
    <scope>NUCLEOTIDE SEQUENCE</scope>
    <source>
        <strain evidence="1">CHS0354</strain>
    </source>
</reference>
<gene>
    <name evidence="1" type="ORF">CHS0354_001315</name>
</gene>
<dbReference type="Gene3D" id="2.60.40.10">
    <property type="entry name" value="Immunoglobulins"/>
    <property type="match status" value="1"/>
</dbReference>
<reference evidence="1" key="3">
    <citation type="submission" date="2023-05" db="EMBL/GenBank/DDBJ databases">
        <authorList>
            <person name="Smith C.H."/>
        </authorList>
    </citation>
    <scope>NUCLEOTIDE SEQUENCE</scope>
    <source>
        <strain evidence="1">CHS0354</strain>
        <tissue evidence="1">Mantle</tissue>
    </source>
</reference>
<evidence type="ECO:0000313" key="2">
    <source>
        <dbReference type="Proteomes" id="UP001195483"/>
    </source>
</evidence>
<dbReference type="AlphaFoldDB" id="A0AAE0RV04"/>
<keyword evidence="2" id="KW-1185">Reference proteome</keyword>
<protein>
    <submittedName>
        <fullName evidence="1">Uncharacterized protein</fullName>
    </submittedName>
</protein>
<reference evidence="1" key="2">
    <citation type="journal article" date="2021" name="Genome Biol. Evol.">
        <title>Developing a high-quality reference genome for a parasitic bivalve with doubly uniparental inheritance (Bivalvia: Unionida).</title>
        <authorList>
            <person name="Smith C.H."/>
        </authorList>
    </citation>
    <scope>NUCLEOTIDE SEQUENCE</scope>
    <source>
        <strain evidence="1">CHS0354</strain>
        <tissue evidence="1">Mantle</tissue>
    </source>
</reference>
<name>A0AAE0RV04_9BIVA</name>
<proteinExistence type="predicted"/>
<accession>A0AAE0RV04</accession>
<organism evidence="1 2">
    <name type="scientific">Potamilus streckersoni</name>
    <dbReference type="NCBI Taxonomy" id="2493646"/>
    <lineage>
        <taxon>Eukaryota</taxon>
        <taxon>Metazoa</taxon>
        <taxon>Spiralia</taxon>
        <taxon>Lophotrochozoa</taxon>
        <taxon>Mollusca</taxon>
        <taxon>Bivalvia</taxon>
        <taxon>Autobranchia</taxon>
        <taxon>Heteroconchia</taxon>
        <taxon>Palaeoheterodonta</taxon>
        <taxon>Unionida</taxon>
        <taxon>Unionoidea</taxon>
        <taxon>Unionidae</taxon>
        <taxon>Ambleminae</taxon>
        <taxon>Lampsilini</taxon>
        <taxon>Potamilus</taxon>
    </lineage>
</organism>
<dbReference type="EMBL" id="JAEAOA010000130">
    <property type="protein sequence ID" value="KAK3580182.1"/>
    <property type="molecule type" value="Genomic_DNA"/>
</dbReference>
<comment type="caution">
    <text evidence="1">The sequence shown here is derived from an EMBL/GenBank/DDBJ whole genome shotgun (WGS) entry which is preliminary data.</text>
</comment>
<evidence type="ECO:0000313" key="1">
    <source>
        <dbReference type="EMBL" id="KAK3580182.1"/>
    </source>
</evidence>
<dbReference type="InterPro" id="IPR013783">
    <property type="entry name" value="Ig-like_fold"/>
</dbReference>
<dbReference type="Proteomes" id="UP001195483">
    <property type="component" value="Unassembled WGS sequence"/>
</dbReference>
<sequence>MRTIRSESGSDISLTWTIYNRTDDLIYIDHNNNTIIKLWPEKKVSNPAPEYIDRLDFSFVKQGRDLRLNLLLKDISSLDEGLYRSYIQLHRKEIETVKVIVTGKMIPITLDSILDAYLIEYKQQKYPTQ</sequence>